<feature type="compositionally biased region" description="Polar residues" evidence="1">
    <location>
        <begin position="10"/>
        <end position="32"/>
    </location>
</feature>
<reference evidence="2 3" key="1">
    <citation type="journal article" date="2018" name="Front. Plant Sci.">
        <title>Red Clover (Trifolium pratense) and Zigzag Clover (T. medium) - A Picture of Genomic Similarities and Differences.</title>
        <authorList>
            <person name="Dluhosova J."/>
            <person name="Istvanek J."/>
            <person name="Nedelnik J."/>
            <person name="Repkova J."/>
        </authorList>
    </citation>
    <scope>NUCLEOTIDE SEQUENCE [LARGE SCALE GENOMIC DNA]</scope>
    <source>
        <strain evidence="3">cv. 10/8</strain>
        <tissue evidence="2">Leaf</tissue>
    </source>
</reference>
<evidence type="ECO:0000313" key="3">
    <source>
        <dbReference type="Proteomes" id="UP000265520"/>
    </source>
</evidence>
<accession>A0A392SRH0</accession>
<proteinExistence type="predicted"/>
<name>A0A392SRH0_9FABA</name>
<feature type="region of interest" description="Disordered" evidence="1">
    <location>
        <begin position="1"/>
        <end position="52"/>
    </location>
</feature>
<dbReference type="Proteomes" id="UP000265520">
    <property type="component" value="Unassembled WGS sequence"/>
</dbReference>
<keyword evidence="3" id="KW-1185">Reference proteome</keyword>
<dbReference type="AlphaFoldDB" id="A0A392SRH0"/>
<dbReference type="EMBL" id="LXQA010417562">
    <property type="protein sequence ID" value="MCI50510.1"/>
    <property type="molecule type" value="Genomic_DNA"/>
</dbReference>
<evidence type="ECO:0000256" key="1">
    <source>
        <dbReference type="SAM" id="MobiDB-lite"/>
    </source>
</evidence>
<protein>
    <submittedName>
        <fullName evidence="2">Uncharacterized protein</fullName>
    </submittedName>
</protein>
<comment type="caution">
    <text evidence="2">The sequence shown here is derived from an EMBL/GenBank/DDBJ whole genome shotgun (WGS) entry which is preliminary data.</text>
</comment>
<evidence type="ECO:0000313" key="2">
    <source>
        <dbReference type="EMBL" id="MCI50510.1"/>
    </source>
</evidence>
<organism evidence="2 3">
    <name type="scientific">Trifolium medium</name>
    <dbReference type="NCBI Taxonomy" id="97028"/>
    <lineage>
        <taxon>Eukaryota</taxon>
        <taxon>Viridiplantae</taxon>
        <taxon>Streptophyta</taxon>
        <taxon>Embryophyta</taxon>
        <taxon>Tracheophyta</taxon>
        <taxon>Spermatophyta</taxon>
        <taxon>Magnoliopsida</taxon>
        <taxon>eudicotyledons</taxon>
        <taxon>Gunneridae</taxon>
        <taxon>Pentapetalae</taxon>
        <taxon>rosids</taxon>
        <taxon>fabids</taxon>
        <taxon>Fabales</taxon>
        <taxon>Fabaceae</taxon>
        <taxon>Papilionoideae</taxon>
        <taxon>50 kb inversion clade</taxon>
        <taxon>NPAAA clade</taxon>
        <taxon>Hologalegina</taxon>
        <taxon>IRL clade</taxon>
        <taxon>Trifolieae</taxon>
        <taxon>Trifolium</taxon>
    </lineage>
</organism>
<sequence>MTPSKVLLRGNSNPSLLRWGTTRNKYQSTTPAIQEMDVKPPSPPTKTGRAFK</sequence>